<keyword evidence="1" id="KW-0732">Signal</keyword>
<name>A0A3Q9FQX4_STRLT</name>
<dbReference type="EMBL" id="CP034587">
    <property type="protein sequence ID" value="AZQ70061.1"/>
    <property type="molecule type" value="Genomic_DNA"/>
</dbReference>
<dbReference type="PANTHER" id="PTHR42059:SF1">
    <property type="entry name" value="TNT DOMAIN-CONTAINING PROTEIN"/>
    <property type="match status" value="1"/>
</dbReference>
<protein>
    <submittedName>
        <fullName evidence="3">DUF4237 domain-containing protein</fullName>
    </submittedName>
</protein>
<feature type="domain" description="TNT" evidence="2">
    <location>
        <begin position="134"/>
        <end position="237"/>
    </location>
</feature>
<dbReference type="GO" id="GO:0050135">
    <property type="term" value="F:NADP+ nucleosidase activity"/>
    <property type="evidence" value="ECO:0007669"/>
    <property type="project" value="InterPro"/>
</dbReference>
<feature type="signal peptide" evidence="1">
    <location>
        <begin position="1"/>
        <end position="22"/>
    </location>
</feature>
<evidence type="ECO:0000313" key="3">
    <source>
        <dbReference type="EMBL" id="AZQ70061.1"/>
    </source>
</evidence>
<organism evidence="3 4">
    <name type="scientific">Streptomyces luteoverticillatus</name>
    <name type="common">Streptoverticillium luteoverticillatus</name>
    <dbReference type="NCBI Taxonomy" id="66425"/>
    <lineage>
        <taxon>Bacteria</taxon>
        <taxon>Bacillati</taxon>
        <taxon>Actinomycetota</taxon>
        <taxon>Actinomycetes</taxon>
        <taxon>Kitasatosporales</taxon>
        <taxon>Streptomycetaceae</taxon>
        <taxon>Streptomyces</taxon>
    </lineage>
</organism>
<dbReference type="Pfam" id="PF14021">
    <property type="entry name" value="TNT"/>
    <property type="match status" value="1"/>
</dbReference>
<dbReference type="OrthoDB" id="4745173at2"/>
<keyword evidence="4" id="KW-1185">Reference proteome</keyword>
<accession>A0A3Q9FQX4</accession>
<dbReference type="RefSeq" id="WP_126912626.1">
    <property type="nucleotide sequence ID" value="NZ_CP034587.1"/>
</dbReference>
<dbReference type="Proteomes" id="UP000267900">
    <property type="component" value="Chromosome"/>
</dbReference>
<feature type="chain" id="PRO_5039670353" evidence="1">
    <location>
        <begin position="23"/>
        <end position="253"/>
    </location>
</feature>
<evidence type="ECO:0000259" key="2">
    <source>
        <dbReference type="Pfam" id="PF14021"/>
    </source>
</evidence>
<dbReference type="InterPro" id="IPR053024">
    <property type="entry name" value="Fungal_surface_NADase"/>
</dbReference>
<evidence type="ECO:0000313" key="4">
    <source>
        <dbReference type="Proteomes" id="UP000267900"/>
    </source>
</evidence>
<gene>
    <name evidence="3" type="ORF">EKH77_01490</name>
</gene>
<evidence type="ECO:0000256" key="1">
    <source>
        <dbReference type="SAM" id="SignalP"/>
    </source>
</evidence>
<dbReference type="AlphaFoldDB" id="A0A3Q9FQX4"/>
<dbReference type="PANTHER" id="PTHR42059">
    <property type="entry name" value="TNT DOMAIN-CONTAINING PROTEIN"/>
    <property type="match status" value="1"/>
</dbReference>
<sequence length="253" mass="26334">MNTRIRLLVAVCGATLTGSLLAGPATAAPAEDGRGRVPTAAMGAGGGTKAADLRAKLCTGAFDTKNPQLGPAANTLPGPSAKPVGPLLKGYKRTGGLKPDAFLNTYWTAKPTWWYPPDDGFAKHGGKLDKNKTQLKAGQKLDRFGHEGGSFLAPAGAPYSQRALPPDSLQTIDDKYPCNYHVYTVAKAFTVWQGGIAAWFEQPGGGQQIQLDPALVPGAPTPKLSVKWLVDNGYLKRADTSTGSSAATSATTG</sequence>
<proteinExistence type="predicted"/>
<dbReference type="InterPro" id="IPR025331">
    <property type="entry name" value="TNT"/>
</dbReference>
<reference evidence="3 4" key="1">
    <citation type="submission" date="2018-12" db="EMBL/GenBank/DDBJ databases">
        <title>The whole draft genome of Streptomyce luteoverticillatus CGMCC 15060.</title>
        <authorList>
            <person name="Feng Z."/>
            <person name="Chen G."/>
            <person name="Zhang J."/>
            <person name="Zhu H."/>
            <person name="Yu X."/>
            <person name="Zhang W."/>
            <person name="Zhang X."/>
        </authorList>
    </citation>
    <scope>NUCLEOTIDE SEQUENCE [LARGE SCALE GENOMIC DNA]</scope>
    <source>
        <strain evidence="3 4">CGMCC 15060</strain>
    </source>
</reference>